<dbReference type="Pfam" id="PF00534">
    <property type="entry name" value="Glycos_transf_1"/>
    <property type="match status" value="1"/>
</dbReference>
<feature type="domain" description="Glycosyl transferase family 1" evidence="1">
    <location>
        <begin position="184"/>
        <end position="349"/>
    </location>
</feature>
<dbReference type="PANTHER" id="PTHR12526">
    <property type="entry name" value="GLYCOSYLTRANSFERASE"/>
    <property type="match status" value="1"/>
</dbReference>
<evidence type="ECO:0000313" key="3">
    <source>
        <dbReference type="Proteomes" id="UP000676169"/>
    </source>
</evidence>
<gene>
    <name evidence="2" type="ORF">KBB96_15410</name>
</gene>
<dbReference type="KEGG" id="lamb:KBB96_15410"/>
<accession>A0A975IYH8</accession>
<dbReference type="Gene3D" id="3.40.50.2000">
    <property type="entry name" value="Glycogen Phosphorylase B"/>
    <property type="match status" value="2"/>
</dbReference>
<dbReference type="RefSeq" id="WP_211630375.1">
    <property type="nucleotide sequence ID" value="NZ_CP073100.1"/>
</dbReference>
<dbReference type="CDD" id="cd03801">
    <property type="entry name" value="GT4_PimA-like"/>
    <property type="match status" value="1"/>
</dbReference>
<dbReference type="Proteomes" id="UP000676169">
    <property type="component" value="Chromosome"/>
</dbReference>
<dbReference type="GO" id="GO:0016757">
    <property type="term" value="F:glycosyltransferase activity"/>
    <property type="evidence" value="ECO:0007669"/>
    <property type="project" value="InterPro"/>
</dbReference>
<keyword evidence="3" id="KW-1185">Reference proteome</keyword>
<proteinExistence type="predicted"/>
<dbReference type="AlphaFoldDB" id="A0A975IYH8"/>
<protein>
    <submittedName>
        <fullName evidence="2">Glycosyltransferase family 4 protein</fullName>
    </submittedName>
</protein>
<reference evidence="2" key="1">
    <citation type="submission" date="2021-04" db="EMBL/GenBank/DDBJ databases">
        <title>Luteolibacter sp. 32A isolated from the skin of an Anderson's salamander (Ambystoma andersonii).</title>
        <authorList>
            <person name="Spergser J."/>
            <person name="Busse H.-J."/>
        </authorList>
    </citation>
    <scope>NUCLEOTIDE SEQUENCE</scope>
    <source>
        <strain evidence="2">32A</strain>
    </source>
</reference>
<name>A0A975IYH8_9BACT</name>
<sequence>MPVFPAMAACHKILMAGVVPPPVHGQSLATRALFDADLAPLEKALLEIRSSNELGEVGKASLKKGLGLISIVARGFRLRFKSGARVLYYTPGSAAMVPFVRDVIFLGLCRPLFRRTVLHYHSGGLPEFLNASPLKSFLGRWIYGRGAWAVCLSKHAAVPGKDFGAEREFEIANGLDVSPLPAENREGDAFQVLFVGNLYEDKGVLDLVTACKSAAARIDRSVRLRLVGKWPDEGTRAKFEALVADLPANLTIDPPAPAYGDDKWQAFAGADVFGFPSYYRAENFPLVLIEAMACGLPVAAYAWRGAPSIVEEGGSGFLVQPHDTDALADRLVELAANPDLRNRMGARGRDIYEQRLTLSAHLDAMRTVLVEACEAP</sequence>
<organism evidence="2 3">
    <name type="scientific">Luteolibacter ambystomatis</name>
    <dbReference type="NCBI Taxonomy" id="2824561"/>
    <lineage>
        <taxon>Bacteria</taxon>
        <taxon>Pseudomonadati</taxon>
        <taxon>Verrucomicrobiota</taxon>
        <taxon>Verrucomicrobiia</taxon>
        <taxon>Verrucomicrobiales</taxon>
        <taxon>Verrucomicrobiaceae</taxon>
        <taxon>Luteolibacter</taxon>
    </lineage>
</organism>
<dbReference type="EMBL" id="CP073100">
    <property type="protein sequence ID" value="QUE50252.1"/>
    <property type="molecule type" value="Genomic_DNA"/>
</dbReference>
<evidence type="ECO:0000313" key="2">
    <source>
        <dbReference type="EMBL" id="QUE50252.1"/>
    </source>
</evidence>
<dbReference type="InterPro" id="IPR001296">
    <property type="entry name" value="Glyco_trans_1"/>
</dbReference>
<dbReference type="SUPFAM" id="SSF53756">
    <property type="entry name" value="UDP-Glycosyltransferase/glycogen phosphorylase"/>
    <property type="match status" value="1"/>
</dbReference>
<evidence type="ECO:0000259" key="1">
    <source>
        <dbReference type="Pfam" id="PF00534"/>
    </source>
</evidence>